<name>A0A6I2MHT0_9BACI</name>
<evidence type="ECO:0000256" key="1">
    <source>
        <dbReference type="SAM" id="Phobius"/>
    </source>
</evidence>
<organism evidence="2 3">
    <name type="scientific">Metabacillus idriensis</name>
    <dbReference type="NCBI Taxonomy" id="324768"/>
    <lineage>
        <taxon>Bacteria</taxon>
        <taxon>Bacillati</taxon>
        <taxon>Bacillota</taxon>
        <taxon>Bacilli</taxon>
        <taxon>Bacillales</taxon>
        <taxon>Bacillaceae</taxon>
        <taxon>Metabacillus</taxon>
    </lineage>
</organism>
<dbReference type="RefSeq" id="WP_070875579.1">
    <property type="nucleotide sequence ID" value="NZ_CAJGAA010000005.1"/>
</dbReference>
<comment type="caution">
    <text evidence="2">The sequence shown here is derived from an EMBL/GenBank/DDBJ whole genome shotgun (WGS) entry which is preliminary data.</text>
</comment>
<evidence type="ECO:0000313" key="3">
    <source>
        <dbReference type="Proteomes" id="UP000441585"/>
    </source>
</evidence>
<keyword evidence="1" id="KW-1133">Transmembrane helix</keyword>
<dbReference type="AlphaFoldDB" id="A0A6I2MHT0"/>
<dbReference type="Pfam" id="PF22268">
    <property type="entry name" value="DUF6954"/>
    <property type="match status" value="1"/>
</dbReference>
<feature type="transmembrane region" description="Helical" evidence="1">
    <location>
        <begin position="36"/>
        <end position="56"/>
    </location>
</feature>
<keyword evidence="3" id="KW-1185">Reference proteome</keyword>
<dbReference type="Proteomes" id="UP000441585">
    <property type="component" value="Unassembled WGS sequence"/>
</dbReference>
<keyword evidence="1" id="KW-0472">Membrane</keyword>
<accession>A0A6I2MHT0</accession>
<dbReference type="InterPro" id="IPR054229">
    <property type="entry name" value="DUF6954"/>
</dbReference>
<evidence type="ECO:0000313" key="2">
    <source>
        <dbReference type="EMBL" id="MRX56687.1"/>
    </source>
</evidence>
<gene>
    <name evidence="2" type="ORF">GJU41_22335</name>
</gene>
<proteinExistence type="predicted"/>
<reference evidence="2 3" key="1">
    <citation type="submission" date="2019-11" db="EMBL/GenBank/DDBJ databases">
        <title>Bacillus idriensis genome.</title>
        <authorList>
            <person name="Konopka E.N."/>
            <person name="Newman J.D."/>
        </authorList>
    </citation>
    <scope>NUCLEOTIDE SEQUENCE [LARGE SCALE GENOMIC DNA]</scope>
    <source>
        <strain evidence="2 3">DSM 19097</strain>
    </source>
</reference>
<keyword evidence="1" id="KW-0812">Transmembrane</keyword>
<sequence>MKWIVNGVFLLLFMLLAFFGIGPVLFSDGALDERIVTAFFVIMTASFLGVVYHSFLRNFFK</sequence>
<protein>
    <submittedName>
        <fullName evidence="2">Uncharacterized protein</fullName>
    </submittedName>
</protein>
<dbReference type="EMBL" id="WKKF01000015">
    <property type="protein sequence ID" value="MRX56687.1"/>
    <property type="molecule type" value="Genomic_DNA"/>
</dbReference>